<dbReference type="Pfam" id="PF05721">
    <property type="entry name" value="PhyH"/>
    <property type="match status" value="1"/>
</dbReference>
<accession>W6MP40</accession>
<evidence type="ECO:0000256" key="1">
    <source>
        <dbReference type="ARBA" id="ARBA00001962"/>
    </source>
</evidence>
<gene>
    <name evidence="5" type="ORF">KUCA_T00004383001</name>
</gene>
<dbReference type="AlphaFoldDB" id="W6MP40"/>
<proteinExistence type="inferred from homology"/>
<dbReference type="RefSeq" id="XP_022460391.1">
    <property type="nucleotide sequence ID" value="XM_022601112.1"/>
</dbReference>
<evidence type="ECO:0000256" key="2">
    <source>
        <dbReference type="ARBA" id="ARBA00005830"/>
    </source>
</evidence>
<evidence type="ECO:0000256" key="3">
    <source>
        <dbReference type="ARBA" id="ARBA00022723"/>
    </source>
</evidence>
<dbReference type="InterPro" id="IPR008775">
    <property type="entry name" value="Phytyl_CoA_dOase-like"/>
</dbReference>
<keyword evidence="3" id="KW-0479">Metal-binding</keyword>
<keyword evidence="4" id="KW-0408">Iron</keyword>
<dbReference type="STRING" id="1382522.W6MP40"/>
<dbReference type="HOGENOM" id="CLU_048953_0_1_1"/>
<evidence type="ECO:0000313" key="6">
    <source>
        <dbReference type="Proteomes" id="UP000019384"/>
    </source>
</evidence>
<dbReference type="SUPFAM" id="SSF51197">
    <property type="entry name" value="Clavaminate synthase-like"/>
    <property type="match status" value="1"/>
</dbReference>
<reference evidence="5" key="2">
    <citation type="submission" date="2014-02" db="EMBL/GenBank/DDBJ databases">
        <title>Complete DNA sequence of /Kuraishia capsulata/ illustrates novel genomic features among budding yeasts (/Saccharomycotina/).</title>
        <authorList>
            <person name="Morales L."/>
            <person name="Noel B."/>
            <person name="Porcel B."/>
            <person name="Marcet-Houben M."/>
            <person name="Hullo M-F."/>
            <person name="Sacerdot C."/>
            <person name="Tekaia F."/>
            <person name="Leh-Louis V."/>
            <person name="Despons L."/>
            <person name="Khanna V."/>
            <person name="Aury J-M."/>
            <person name="Barbe V."/>
            <person name="Couloux A."/>
            <person name="Labadie K."/>
            <person name="Pelletier E."/>
            <person name="Souciet J-L."/>
            <person name="Boekhout T."/>
            <person name="Gabaldon T."/>
            <person name="Wincker P."/>
            <person name="Dujon B."/>
        </authorList>
    </citation>
    <scope>NUCLEOTIDE SEQUENCE</scope>
    <source>
        <strain evidence="5">CBS 1993</strain>
    </source>
</reference>
<comment type="cofactor">
    <cofactor evidence="1">
        <name>Fe cation</name>
        <dbReference type="ChEBI" id="CHEBI:24875"/>
    </cofactor>
</comment>
<evidence type="ECO:0008006" key="7">
    <source>
        <dbReference type="Google" id="ProtNLM"/>
    </source>
</evidence>
<sequence length="302" mass="33531">MLTETQLRQFQTEGCVTIPGALLPETVTTLLQESKRMIAGLDLESHPMTKFNTGDDEESHVGDDYFLNSSDKVSFFFEPDAIDKNGRLVREKETAINKIGHGLHFLNSEFNKATINGFNAAIASQIGFSDPRVLQSMVICKQPSIGGKVPSHQDAEFLYTQPQSCVGFWFALEDCTLENGCLSYVPGSHFTAPIVRRFVSGPAGTKFINPNTGQEWEGFTEQEQAVRENESLFKTVEIPAGTLVLIHSNLIHKSERNTSAASRYAYTFHVIEGESEYDAQNWLQIPPNKPSGSLNFTSLRVS</sequence>
<evidence type="ECO:0000313" key="5">
    <source>
        <dbReference type="EMBL" id="CDK28401.1"/>
    </source>
</evidence>
<keyword evidence="6" id="KW-1185">Reference proteome</keyword>
<comment type="similarity">
    <text evidence="2">Belongs to the PhyH family.</text>
</comment>
<dbReference type="GeneID" id="34521779"/>
<organism evidence="5 6">
    <name type="scientific">Kuraishia capsulata CBS 1993</name>
    <dbReference type="NCBI Taxonomy" id="1382522"/>
    <lineage>
        <taxon>Eukaryota</taxon>
        <taxon>Fungi</taxon>
        <taxon>Dikarya</taxon>
        <taxon>Ascomycota</taxon>
        <taxon>Saccharomycotina</taxon>
        <taxon>Pichiomycetes</taxon>
        <taxon>Pichiales</taxon>
        <taxon>Pichiaceae</taxon>
        <taxon>Kuraishia</taxon>
    </lineage>
</organism>
<dbReference type="OrthoDB" id="445007at2759"/>
<dbReference type="GO" id="GO:0046872">
    <property type="term" value="F:metal ion binding"/>
    <property type="evidence" value="ECO:0007669"/>
    <property type="project" value="UniProtKB-KW"/>
</dbReference>
<dbReference type="PANTHER" id="PTHR20883">
    <property type="entry name" value="PHYTANOYL-COA DIOXYGENASE DOMAIN CONTAINING 1"/>
    <property type="match status" value="1"/>
</dbReference>
<dbReference type="Proteomes" id="UP000019384">
    <property type="component" value="Unassembled WGS sequence"/>
</dbReference>
<protein>
    <recommendedName>
        <fullName evidence="7">Fe2OG dioxygenase domain-containing protein</fullName>
    </recommendedName>
</protein>
<reference evidence="5" key="1">
    <citation type="submission" date="2013-12" db="EMBL/GenBank/DDBJ databases">
        <authorList>
            <person name="Genoscope - CEA"/>
        </authorList>
    </citation>
    <scope>NUCLEOTIDE SEQUENCE</scope>
    <source>
        <strain evidence="5">CBS 1993</strain>
    </source>
</reference>
<dbReference type="PANTHER" id="PTHR20883:SF15">
    <property type="entry name" value="PHYTANOYL-COA DIOXYGENASE DOMAIN-CONTAINING PROTEIN 1"/>
    <property type="match status" value="1"/>
</dbReference>
<name>W6MP40_9ASCO</name>
<evidence type="ECO:0000256" key="4">
    <source>
        <dbReference type="ARBA" id="ARBA00023004"/>
    </source>
</evidence>
<dbReference type="EMBL" id="HG793129">
    <property type="protein sequence ID" value="CDK28401.1"/>
    <property type="molecule type" value="Genomic_DNA"/>
</dbReference>
<dbReference type="Gene3D" id="2.60.120.620">
    <property type="entry name" value="q2cbj1_9rhob like domain"/>
    <property type="match status" value="1"/>
</dbReference>